<gene>
    <name evidence="2" type="ORF">MAE01_26740</name>
</gene>
<feature type="region of interest" description="Disordered" evidence="1">
    <location>
        <begin position="1"/>
        <end position="70"/>
    </location>
</feature>
<organism evidence="2 3">
    <name type="scientific">Microbacterium aerolatum</name>
    <dbReference type="NCBI Taxonomy" id="153731"/>
    <lineage>
        <taxon>Bacteria</taxon>
        <taxon>Bacillati</taxon>
        <taxon>Actinomycetota</taxon>
        <taxon>Actinomycetes</taxon>
        <taxon>Micrococcales</taxon>
        <taxon>Microbacteriaceae</taxon>
        <taxon>Microbacterium</taxon>
    </lineage>
</organism>
<proteinExistence type="predicted"/>
<accession>A0A511AH81</accession>
<reference evidence="2 3" key="1">
    <citation type="submission" date="2019-07" db="EMBL/GenBank/DDBJ databases">
        <title>Whole genome shotgun sequence of Microbacterium aerolatum NBRC 103071.</title>
        <authorList>
            <person name="Hosoyama A."/>
            <person name="Uohara A."/>
            <person name="Ohji S."/>
            <person name="Ichikawa N."/>
        </authorList>
    </citation>
    <scope>NUCLEOTIDE SEQUENCE [LARGE SCALE GENOMIC DNA]</scope>
    <source>
        <strain evidence="2 3">NBRC 103071</strain>
    </source>
</reference>
<dbReference type="Proteomes" id="UP000321225">
    <property type="component" value="Unassembled WGS sequence"/>
</dbReference>
<evidence type="ECO:0000313" key="2">
    <source>
        <dbReference type="EMBL" id="GEK87498.1"/>
    </source>
</evidence>
<dbReference type="AlphaFoldDB" id="A0A511AH81"/>
<dbReference type="RefSeq" id="WP_147040186.1">
    <property type="nucleotide sequence ID" value="NZ_BJUW01000014.1"/>
</dbReference>
<evidence type="ECO:0000256" key="1">
    <source>
        <dbReference type="SAM" id="MobiDB-lite"/>
    </source>
</evidence>
<comment type="caution">
    <text evidence="2">The sequence shown here is derived from an EMBL/GenBank/DDBJ whole genome shotgun (WGS) entry which is preliminary data.</text>
</comment>
<dbReference type="EMBL" id="BJUW01000014">
    <property type="protein sequence ID" value="GEK87498.1"/>
    <property type="molecule type" value="Genomic_DNA"/>
</dbReference>
<name>A0A511AH81_9MICO</name>
<evidence type="ECO:0000313" key="3">
    <source>
        <dbReference type="Proteomes" id="UP000321225"/>
    </source>
</evidence>
<keyword evidence="3" id="KW-1185">Reference proteome</keyword>
<sequence length="70" mass="7357">MMMESDAGGQAAASPMDADAADVQEQQRPAQDDPIDPEQSVGEHLPDGSGIESDPADAQDQSMEVPDEDE</sequence>
<protein>
    <submittedName>
        <fullName evidence="2">Uncharacterized protein</fullName>
    </submittedName>
</protein>